<evidence type="ECO:0000256" key="1">
    <source>
        <dbReference type="ARBA" id="ARBA00004123"/>
    </source>
</evidence>
<accession>A0AB34KFK3</accession>
<evidence type="ECO:0000313" key="5">
    <source>
        <dbReference type="EMBL" id="KAL1583869.1"/>
    </source>
</evidence>
<dbReference type="InterPro" id="IPR007858">
    <property type="entry name" value="Dpy-30_motif"/>
</dbReference>
<dbReference type="InterPro" id="IPR049629">
    <property type="entry name" value="DPY30_SDC1_DD"/>
</dbReference>
<dbReference type="Gene3D" id="1.20.890.10">
    <property type="entry name" value="cAMP-dependent protein kinase regulatory subunit, dimerization-anchoring domain"/>
    <property type="match status" value="1"/>
</dbReference>
<protein>
    <submittedName>
        <fullName evidence="5">Uncharacterized protein</fullName>
    </submittedName>
</protein>
<dbReference type="RefSeq" id="XP_069226975.1">
    <property type="nucleotide sequence ID" value="XM_069375761.1"/>
</dbReference>
<feature type="region of interest" description="Disordered" evidence="4">
    <location>
        <begin position="1"/>
        <end position="107"/>
    </location>
</feature>
<organism evidence="5 6">
    <name type="scientific">Cladosporium halotolerans</name>
    <dbReference type="NCBI Taxonomy" id="1052096"/>
    <lineage>
        <taxon>Eukaryota</taxon>
        <taxon>Fungi</taxon>
        <taxon>Dikarya</taxon>
        <taxon>Ascomycota</taxon>
        <taxon>Pezizomycotina</taxon>
        <taxon>Dothideomycetes</taxon>
        <taxon>Dothideomycetidae</taxon>
        <taxon>Cladosporiales</taxon>
        <taxon>Cladosporiaceae</taxon>
        <taxon>Cladosporium</taxon>
    </lineage>
</organism>
<feature type="compositionally biased region" description="Low complexity" evidence="4">
    <location>
        <begin position="59"/>
        <end position="83"/>
    </location>
</feature>
<keyword evidence="6" id="KW-1185">Reference proteome</keyword>
<evidence type="ECO:0000256" key="4">
    <source>
        <dbReference type="SAM" id="MobiDB-lite"/>
    </source>
</evidence>
<gene>
    <name evidence="5" type="ORF">WHR41_07156</name>
</gene>
<dbReference type="Proteomes" id="UP000803884">
    <property type="component" value="Unassembled WGS sequence"/>
</dbReference>
<evidence type="ECO:0000313" key="6">
    <source>
        <dbReference type="Proteomes" id="UP000803884"/>
    </source>
</evidence>
<dbReference type="AlphaFoldDB" id="A0AB34KFK3"/>
<dbReference type="EMBL" id="JAAQHG020000031">
    <property type="protein sequence ID" value="KAL1583869.1"/>
    <property type="molecule type" value="Genomic_DNA"/>
</dbReference>
<dbReference type="CDD" id="cd22965">
    <property type="entry name" value="DD_DPY30_SDC1"/>
    <property type="match status" value="1"/>
</dbReference>
<name>A0AB34KFK3_9PEZI</name>
<dbReference type="Pfam" id="PF05186">
    <property type="entry name" value="Dpy-30"/>
    <property type="match status" value="1"/>
</dbReference>
<proteinExistence type="inferred from homology"/>
<evidence type="ECO:0000256" key="2">
    <source>
        <dbReference type="ARBA" id="ARBA00010849"/>
    </source>
</evidence>
<dbReference type="GO" id="GO:0005634">
    <property type="term" value="C:nucleus"/>
    <property type="evidence" value="ECO:0007669"/>
    <property type="project" value="UniProtKB-SubCell"/>
</dbReference>
<keyword evidence="3" id="KW-0539">Nucleus</keyword>
<comment type="similarity">
    <text evidence="2">Belongs to the dpy-30 family.</text>
</comment>
<dbReference type="GeneID" id="96008599"/>
<comment type="subcellular location">
    <subcellularLocation>
        <location evidence="1">Nucleus</location>
    </subcellularLocation>
</comment>
<comment type="caution">
    <text evidence="5">The sequence shown here is derived from an EMBL/GenBank/DDBJ whole genome shotgun (WGS) entry which is preliminary data.</text>
</comment>
<evidence type="ECO:0000256" key="3">
    <source>
        <dbReference type="ARBA" id="ARBA00023242"/>
    </source>
</evidence>
<reference evidence="5 6" key="1">
    <citation type="journal article" date="2020" name="Microbiol. Resour. Announc.">
        <title>Draft Genome Sequence of a Cladosporium Species Isolated from the Mesophotic Ascidian Didemnum maculosum.</title>
        <authorList>
            <person name="Gioti A."/>
            <person name="Siaperas R."/>
            <person name="Nikolaivits E."/>
            <person name="Le Goff G."/>
            <person name="Ouazzani J."/>
            <person name="Kotoulas G."/>
            <person name="Topakas E."/>
        </authorList>
    </citation>
    <scope>NUCLEOTIDE SEQUENCE [LARGE SCALE GENOMIC DNA]</scope>
    <source>
        <strain evidence="5 6">TM138-S3</strain>
    </source>
</reference>
<sequence length="149" mass="15734">MAEQIPNGDAPANTDVEMKEESAPEPNLSAVQPTLSDPTPAPQVTEDAAPPAPSADHLAATQETAAPVTVPAAATPSANTPRPSSIPPPSTTRPDKPVAHGGSTRQFLNQNITPHLLEGMKYLAVYEPEKPLLWLSEFLKERSKEVEGA</sequence>